<proteinExistence type="inferred from homology"/>
<dbReference type="Gene3D" id="1.20.58.570">
    <property type="match status" value="1"/>
</dbReference>
<dbReference type="InterPro" id="IPR037282">
    <property type="entry name" value="CapZ_alpha/beta"/>
</dbReference>
<evidence type="ECO:0000256" key="7">
    <source>
        <dbReference type="RuleBase" id="RU365078"/>
    </source>
</evidence>
<evidence type="ECO:0000256" key="3">
    <source>
        <dbReference type="ARBA" id="ARBA00022467"/>
    </source>
</evidence>
<sequence length="306" mass="33003">MTDTVSACLNLMRRMPPKDIEVNLTGLVTLAPDCMDELLQRIDQPLQEATDPVTGRQYLLCEYNRDADSYRSPWSNAYDPPLEDAYELRDQLRQLEIDANELLDAYRELYYQGGTSSVYLWDLEEGSGKGFAGAFLIKKSTAEGTAWESIHVIQVDPDVGGGKRATYKLNSTIMLSVQQQQQSSSSAAADGGGGSGGTSLSGNMTSAAEQTLAFASQDDHLSNIGKMIEKMENDVRMSIDGVYVQKTRQILCSVRRSNASAPAQGAAFTSQLNQAIGAHGAKRDGGLAAQIAALNFKKTAAAAQEG</sequence>
<dbReference type="PROSITE" id="PS00231">
    <property type="entry name" value="F_ACTIN_CAPPING_BETA"/>
    <property type="match status" value="1"/>
</dbReference>
<feature type="coiled-coil region" evidence="8">
    <location>
        <begin position="85"/>
        <end position="112"/>
    </location>
</feature>
<dbReference type="InterPro" id="IPR019771">
    <property type="entry name" value="F-actin_capping_bsu_CS"/>
</dbReference>
<dbReference type="GO" id="GO:0051015">
    <property type="term" value="F:actin filament binding"/>
    <property type="evidence" value="ECO:0007669"/>
    <property type="project" value="TreeGrafter"/>
</dbReference>
<dbReference type="InterPro" id="IPR001698">
    <property type="entry name" value="CAPZB"/>
</dbReference>
<dbReference type="InterPro" id="IPR042276">
    <property type="entry name" value="CapZ_alpha/beta_2"/>
</dbReference>
<name>A0A835YY13_9STRA</name>
<comment type="similarity">
    <text evidence="2 7">Belongs to the F-actin-capping protein beta subunit family.</text>
</comment>
<keyword evidence="11" id="KW-1185">Reference proteome</keyword>
<dbReference type="GO" id="GO:0005737">
    <property type="term" value="C:cytoplasm"/>
    <property type="evidence" value="ECO:0007669"/>
    <property type="project" value="InterPro"/>
</dbReference>
<keyword evidence="4 7" id="KW-0963">Cytoplasm</keyword>
<evidence type="ECO:0000313" key="11">
    <source>
        <dbReference type="Proteomes" id="UP000664859"/>
    </source>
</evidence>
<dbReference type="GO" id="GO:0030036">
    <property type="term" value="P:actin cytoskeleton organization"/>
    <property type="evidence" value="ECO:0007669"/>
    <property type="project" value="InterPro"/>
</dbReference>
<evidence type="ECO:0000313" key="10">
    <source>
        <dbReference type="EMBL" id="KAG5183681.1"/>
    </source>
</evidence>
<dbReference type="PANTHER" id="PTHR10619:SF0">
    <property type="entry name" value="F-ACTIN-CAPPING PROTEIN SUBUNIT BETA ISOFORMS 1 AND 2"/>
    <property type="match status" value="1"/>
</dbReference>
<gene>
    <name evidence="10" type="ORF">JKP88DRAFT_269776</name>
</gene>
<comment type="subcellular location">
    <subcellularLocation>
        <location evidence="1 7">Cytoplasm</location>
        <location evidence="1 7">Cytoskeleton</location>
    </subcellularLocation>
</comment>
<evidence type="ECO:0000256" key="2">
    <source>
        <dbReference type="ARBA" id="ARBA00006039"/>
    </source>
</evidence>
<dbReference type="PRINTS" id="PR00192">
    <property type="entry name" value="FACTINCAPB"/>
</dbReference>
<keyword evidence="6 7" id="KW-0206">Cytoskeleton</keyword>
<dbReference type="SUPFAM" id="SSF90096">
    <property type="entry name" value="Subunits of heterodimeric actin filament capping protein Capz"/>
    <property type="match status" value="1"/>
</dbReference>
<dbReference type="FunFam" id="1.20.58.570:FF:000001">
    <property type="entry name" value="F-actin-capping protein subunit beta"/>
    <property type="match status" value="1"/>
</dbReference>
<evidence type="ECO:0000256" key="6">
    <source>
        <dbReference type="ARBA" id="ARBA00023212"/>
    </source>
</evidence>
<comment type="caution">
    <text evidence="10">The sequence shown here is derived from an EMBL/GenBank/DDBJ whole genome shotgun (WGS) entry which is preliminary data.</text>
</comment>
<evidence type="ECO:0000256" key="8">
    <source>
        <dbReference type="SAM" id="Coils"/>
    </source>
</evidence>
<feature type="compositionally biased region" description="Low complexity" evidence="9">
    <location>
        <begin position="180"/>
        <end position="189"/>
    </location>
</feature>
<dbReference type="PANTHER" id="PTHR10619">
    <property type="entry name" value="F-ACTIN-CAPPING PROTEIN SUBUNIT BETA"/>
    <property type="match status" value="1"/>
</dbReference>
<feature type="region of interest" description="Disordered" evidence="9">
    <location>
        <begin position="180"/>
        <end position="203"/>
    </location>
</feature>
<organism evidence="10 11">
    <name type="scientific">Tribonema minus</name>
    <dbReference type="NCBI Taxonomy" id="303371"/>
    <lineage>
        <taxon>Eukaryota</taxon>
        <taxon>Sar</taxon>
        <taxon>Stramenopiles</taxon>
        <taxon>Ochrophyta</taxon>
        <taxon>PX clade</taxon>
        <taxon>Xanthophyceae</taxon>
        <taxon>Tribonematales</taxon>
        <taxon>Tribonemataceae</taxon>
        <taxon>Tribonema</taxon>
    </lineage>
</organism>
<comment type="subunit">
    <text evidence="7">Heterodimer of an alpha and a beta subunit.</text>
</comment>
<dbReference type="InterPro" id="IPR043175">
    <property type="entry name" value="CAPZB_N"/>
</dbReference>
<dbReference type="GO" id="GO:0008290">
    <property type="term" value="C:F-actin capping protein complex"/>
    <property type="evidence" value="ECO:0007669"/>
    <property type="project" value="UniProtKB-UniRule"/>
</dbReference>
<reference evidence="10" key="1">
    <citation type="submission" date="2021-02" db="EMBL/GenBank/DDBJ databases">
        <title>First Annotated Genome of the Yellow-green Alga Tribonema minus.</title>
        <authorList>
            <person name="Mahan K.M."/>
        </authorList>
    </citation>
    <scope>NUCLEOTIDE SEQUENCE</scope>
    <source>
        <strain evidence="10">UTEX B ZZ1240</strain>
    </source>
</reference>
<dbReference type="AlphaFoldDB" id="A0A835YY13"/>
<feature type="compositionally biased region" description="Gly residues" evidence="9">
    <location>
        <begin position="190"/>
        <end position="199"/>
    </location>
</feature>
<dbReference type="GO" id="GO:0000902">
    <property type="term" value="P:cell morphogenesis"/>
    <property type="evidence" value="ECO:0007669"/>
    <property type="project" value="TreeGrafter"/>
</dbReference>
<dbReference type="Proteomes" id="UP000664859">
    <property type="component" value="Unassembled WGS sequence"/>
</dbReference>
<accession>A0A835YY13</accession>
<comment type="function">
    <text evidence="7">F-actin-capping proteins bind in a Ca(2+)-independent manner to the fast growing ends of actin filaments (barbed end) thereby blocking the exchange of subunits at these ends. Unlike other capping proteins (such as gelsolin and severin), these proteins do not sever actin filaments.</text>
</comment>
<keyword evidence="5 7" id="KW-0009">Actin-binding</keyword>
<protein>
    <recommendedName>
        <fullName evidence="7">F-actin-capping protein subunit beta</fullName>
    </recommendedName>
</protein>
<dbReference type="Gene3D" id="3.90.1150.210">
    <property type="entry name" value="F-actin capping protein, beta subunit"/>
    <property type="match status" value="1"/>
</dbReference>
<keyword evidence="3 7" id="KW-0117">Actin capping</keyword>
<dbReference type="GO" id="GO:0051016">
    <property type="term" value="P:barbed-end actin filament capping"/>
    <property type="evidence" value="ECO:0007669"/>
    <property type="project" value="UniProtKB-UniRule"/>
</dbReference>
<evidence type="ECO:0000256" key="1">
    <source>
        <dbReference type="ARBA" id="ARBA00004245"/>
    </source>
</evidence>
<dbReference type="EMBL" id="JAFCMP010000190">
    <property type="protein sequence ID" value="KAG5183681.1"/>
    <property type="molecule type" value="Genomic_DNA"/>
</dbReference>
<evidence type="ECO:0000256" key="9">
    <source>
        <dbReference type="SAM" id="MobiDB-lite"/>
    </source>
</evidence>
<dbReference type="OrthoDB" id="9979678at2759"/>
<evidence type="ECO:0000256" key="5">
    <source>
        <dbReference type="ARBA" id="ARBA00023203"/>
    </source>
</evidence>
<dbReference type="Pfam" id="PF01115">
    <property type="entry name" value="F_actin_cap_B"/>
    <property type="match status" value="1"/>
</dbReference>
<evidence type="ECO:0000256" key="4">
    <source>
        <dbReference type="ARBA" id="ARBA00022490"/>
    </source>
</evidence>
<keyword evidence="8" id="KW-0175">Coiled coil</keyword>